<dbReference type="PANTHER" id="PTHR43531:SF11">
    <property type="entry name" value="METHYL-ACCEPTING CHEMOTAXIS PROTEIN 3"/>
    <property type="match status" value="1"/>
</dbReference>
<feature type="transmembrane region" description="Helical" evidence="4">
    <location>
        <begin position="187"/>
        <end position="210"/>
    </location>
</feature>
<dbReference type="Pfam" id="PF00015">
    <property type="entry name" value="MCPsignal"/>
    <property type="match status" value="1"/>
</dbReference>
<reference evidence="7" key="2">
    <citation type="submission" date="2023-07" db="EMBL/GenBank/DDBJ databases">
        <authorList>
            <person name="Sun H."/>
        </authorList>
    </citation>
    <scope>NUCLEOTIDE SEQUENCE</scope>
    <source>
        <strain evidence="7">05753</strain>
    </source>
</reference>
<dbReference type="Gene3D" id="6.10.340.10">
    <property type="match status" value="1"/>
</dbReference>
<feature type="domain" description="HAMP" evidence="6">
    <location>
        <begin position="293"/>
        <end position="345"/>
    </location>
</feature>
<evidence type="ECO:0000256" key="2">
    <source>
        <dbReference type="ARBA" id="ARBA00029447"/>
    </source>
</evidence>
<dbReference type="InterPro" id="IPR051310">
    <property type="entry name" value="MCP_chemotaxis"/>
</dbReference>
<dbReference type="InterPro" id="IPR003660">
    <property type="entry name" value="HAMP_dom"/>
</dbReference>
<evidence type="ECO:0000256" key="3">
    <source>
        <dbReference type="PROSITE-ProRule" id="PRU00284"/>
    </source>
</evidence>
<keyword evidence="4" id="KW-1133">Transmembrane helix</keyword>
<reference evidence="7" key="1">
    <citation type="journal article" date="2015" name="Int. J. Syst. Evol. Microbiol.">
        <title>Rhizobium oryzicola sp. nov., potential plant-growth-promoting endophytic bacteria isolated from rice roots.</title>
        <authorList>
            <person name="Zhang X.X."/>
            <person name="Gao J.S."/>
            <person name="Cao Y.H."/>
            <person name="Sheirdil R.A."/>
            <person name="Wang X.C."/>
            <person name="Zhang L."/>
        </authorList>
    </citation>
    <scope>NUCLEOTIDE SEQUENCE</scope>
    <source>
        <strain evidence="7">05753</strain>
    </source>
</reference>
<proteinExistence type="inferred from homology"/>
<evidence type="ECO:0000259" key="6">
    <source>
        <dbReference type="PROSITE" id="PS50885"/>
    </source>
</evidence>
<keyword evidence="3" id="KW-0807">Transducer</keyword>
<protein>
    <submittedName>
        <fullName evidence="7">Methyl-accepting chemotaxis protein</fullName>
    </submittedName>
</protein>
<dbReference type="SMART" id="SM00304">
    <property type="entry name" value="HAMP"/>
    <property type="match status" value="2"/>
</dbReference>
<keyword evidence="4" id="KW-0472">Membrane</keyword>
<feature type="transmembrane region" description="Helical" evidence="4">
    <location>
        <begin position="12"/>
        <end position="35"/>
    </location>
</feature>
<dbReference type="PANTHER" id="PTHR43531">
    <property type="entry name" value="PROTEIN ICFG"/>
    <property type="match status" value="1"/>
</dbReference>
<keyword evidence="8" id="KW-1185">Reference proteome</keyword>
<dbReference type="Pfam" id="PF00672">
    <property type="entry name" value="HAMP"/>
    <property type="match status" value="1"/>
</dbReference>
<dbReference type="CDD" id="cd06225">
    <property type="entry name" value="HAMP"/>
    <property type="match status" value="1"/>
</dbReference>
<evidence type="ECO:0000259" key="5">
    <source>
        <dbReference type="PROSITE" id="PS50111"/>
    </source>
</evidence>
<name>A0ABT8SUW1_9HYPH</name>
<dbReference type="PROSITE" id="PS50111">
    <property type="entry name" value="CHEMOTAXIS_TRANSDUC_2"/>
    <property type="match status" value="1"/>
</dbReference>
<dbReference type="SMART" id="SM00283">
    <property type="entry name" value="MA"/>
    <property type="match status" value="1"/>
</dbReference>
<organism evidence="7 8">
    <name type="scientific">Rhizobium oryzicola</name>
    <dbReference type="NCBI Taxonomy" id="1232668"/>
    <lineage>
        <taxon>Bacteria</taxon>
        <taxon>Pseudomonadati</taxon>
        <taxon>Pseudomonadota</taxon>
        <taxon>Alphaproteobacteria</taxon>
        <taxon>Hyphomicrobiales</taxon>
        <taxon>Rhizobiaceae</taxon>
        <taxon>Rhizobium/Agrobacterium group</taxon>
        <taxon>Rhizobium</taxon>
    </lineage>
</organism>
<evidence type="ECO:0000256" key="4">
    <source>
        <dbReference type="SAM" id="Phobius"/>
    </source>
</evidence>
<accession>A0ABT8SUW1</accession>
<feature type="domain" description="Methyl-accepting transducer" evidence="5">
    <location>
        <begin position="350"/>
        <end position="579"/>
    </location>
</feature>
<dbReference type="PROSITE" id="PS50885">
    <property type="entry name" value="HAMP"/>
    <property type="match status" value="2"/>
</dbReference>
<feature type="domain" description="HAMP" evidence="6">
    <location>
        <begin position="212"/>
        <end position="265"/>
    </location>
</feature>
<dbReference type="SUPFAM" id="SSF58104">
    <property type="entry name" value="Methyl-accepting chemotaxis protein (MCP) signaling domain"/>
    <property type="match status" value="1"/>
</dbReference>
<dbReference type="CDD" id="cd11386">
    <property type="entry name" value="MCP_signal"/>
    <property type="match status" value="1"/>
</dbReference>
<comment type="caution">
    <text evidence="7">The sequence shown here is derived from an EMBL/GenBank/DDBJ whole genome shotgun (WGS) entry which is preliminary data.</text>
</comment>
<dbReference type="EMBL" id="JAUKWQ010000001">
    <property type="protein sequence ID" value="MDO1581678.1"/>
    <property type="molecule type" value="Genomic_DNA"/>
</dbReference>
<keyword evidence="1" id="KW-0145">Chemotaxis</keyword>
<evidence type="ECO:0000313" key="7">
    <source>
        <dbReference type="EMBL" id="MDO1581678.1"/>
    </source>
</evidence>
<sequence>MSFLANAKIRTKILSLIIPLSLIGIGGVGTLAYSYKLADTAYSDFIAQDAIGTIEMSRTNASLVAVSADLSQAIIQGEQSLDTAPLIQSYRDDLAQIRQRLAHAGTLMSDFTADIDVIGNRIAEVIAQTDQVAGFISQNKFADARKTMMQVMPAITSLRQAIRQLNERNLNGVVTGSDELTDKTNAMILYSVGALSVLFTVGILFSLFVATRGITGPIAQLRARMLSLAQGDTQAELPGIGRKDEIGQMADAVAVFRDNAIERIRLEEEADANRSLSERERMERDRLRAEEAGNVKFAVDNLAQGLAKLSDGDVSYRISTPFVAALDGVRGDFNTSAEKLQLALLRVAENAHAINAGANEMKSSADDLAKRTEQQAAAVEETAAALEEITTTVKDSTRRAQEAGALVARTRKGAEQSGTVVRRAVSAMEKIEKSSSEISSIIGVIDEIAFQTNLLALNAGVEAARAGEAGKGFAVVAQEVRELAQRSATAAKEIKGLIQTSNEQVQEGVALVGETGRALEVIVAEVQEINQNVLAIVEAAQEQSSGLQQINTAVNQMDQDTQKNAAMVEETTAASHSLATEVASLNHMLSQFDLGLQAAHAPAQPAPREAKPVRSAVHALGRKVAGAFSGNAALAVNRSDWEEF</sequence>
<dbReference type="Gene3D" id="1.10.287.950">
    <property type="entry name" value="Methyl-accepting chemotaxis protein"/>
    <property type="match status" value="1"/>
</dbReference>
<keyword evidence="4" id="KW-0812">Transmembrane</keyword>
<evidence type="ECO:0000256" key="1">
    <source>
        <dbReference type="ARBA" id="ARBA00022500"/>
    </source>
</evidence>
<evidence type="ECO:0000313" key="8">
    <source>
        <dbReference type="Proteomes" id="UP001169006"/>
    </source>
</evidence>
<dbReference type="Proteomes" id="UP001169006">
    <property type="component" value="Unassembled WGS sequence"/>
</dbReference>
<gene>
    <name evidence="7" type="ORF">Q2T52_06160</name>
</gene>
<comment type="similarity">
    <text evidence="2">Belongs to the methyl-accepting chemotaxis (MCP) protein family.</text>
</comment>
<dbReference type="RefSeq" id="WP_302076052.1">
    <property type="nucleotide sequence ID" value="NZ_JAUKWQ010000001.1"/>
</dbReference>
<dbReference type="InterPro" id="IPR004089">
    <property type="entry name" value="MCPsignal_dom"/>
</dbReference>